<reference evidence="1 2" key="2">
    <citation type="submission" date="2018-11" db="EMBL/GenBank/DDBJ databases">
        <authorList>
            <consortium name="Pathogen Informatics"/>
        </authorList>
    </citation>
    <scope>NUCLEOTIDE SEQUENCE [LARGE SCALE GENOMIC DNA]</scope>
</reference>
<dbReference type="EMBL" id="UZAG01023498">
    <property type="protein sequence ID" value="VDO56888.1"/>
    <property type="molecule type" value="Genomic_DNA"/>
</dbReference>
<dbReference type="AlphaFoldDB" id="A0A0R3RDB8"/>
<evidence type="ECO:0000313" key="2">
    <source>
        <dbReference type="Proteomes" id="UP000280834"/>
    </source>
</evidence>
<dbReference type="WBParaSite" id="BTMF_0001804101-mRNA-1">
    <property type="protein sequence ID" value="BTMF_0001804101-mRNA-1"/>
    <property type="gene ID" value="BTMF_0001804101"/>
</dbReference>
<evidence type="ECO:0000313" key="3">
    <source>
        <dbReference type="WBParaSite" id="BTMF_0001804101-mRNA-1"/>
    </source>
</evidence>
<protein>
    <submittedName>
        <fullName evidence="1 3">Uncharacterized protein</fullName>
    </submittedName>
</protein>
<sequence>MCKYDTNTFLFIILIVLYSQQSERKLSLLAFLPVLCNGFQINSNDGLLYHARSNWIFTSLNDSIFHPTDIFRKYITDLNNQYQKMIAQVLWQDWNLVPFWKILSKKIEKCTSKWRMYGCKAPYHLCWKALNDEDEWIFSHINVKSDYILL</sequence>
<organism evidence="3">
    <name type="scientific">Brugia timori</name>
    <dbReference type="NCBI Taxonomy" id="42155"/>
    <lineage>
        <taxon>Eukaryota</taxon>
        <taxon>Metazoa</taxon>
        <taxon>Ecdysozoa</taxon>
        <taxon>Nematoda</taxon>
        <taxon>Chromadorea</taxon>
        <taxon>Rhabditida</taxon>
        <taxon>Spirurina</taxon>
        <taxon>Spiruromorpha</taxon>
        <taxon>Filarioidea</taxon>
        <taxon>Onchocercidae</taxon>
        <taxon>Brugia</taxon>
    </lineage>
</organism>
<reference evidence="3" key="1">
    <citation type="submission" date="2017-02" db="UniProtKB">
        <authorList>
            <consortium name="WormBaseParasite"/>
        </authorList>
    </citation>
    <scope>IDENTIFICATION</scope>
</reference>
<keyword evidence="2" id="KW-1185">Reference proteome</keyword>
<evidence type="ECO:0000313" key="1">
    <source>
        <dbReference type="EMBL" id="VDO56888.1"/>
    </source>
</evidence>
<name>A0A0R3RDB8_9BILA</name>
<proteinExistence type="predicted"/>
<dbReference type="Proteomes" id="UP000280834">
    <property type="component" value="Unassembled WGS sequence"/>
</dbReference>
<accession>A0A0R3RDB8</accession>
<gene>
    <name evidence="1" type="ORF">BTMF_LOCUS16005</name>
</gene>